<proteinExistence type="predicted"/>
<evidence type="ECO:0000313" key="4">
    <source>
        <dbReference type="Proteomes" id="UP000614601"/>
    </source>
</evidence>
<accession>A0A811L0J8</accession>
<dbReference type="OrthoDB" id="6132182at2759"/>
<dbReference type="PROSITE" id="PS51670">
    <property type="entry name" value="SHKT"/>
    <property type="match status" value="2"/>
</dbReference>
<comment type="caution">
    <text evidence="3">The sequence shown here is derived from an EMBL/GenBank/DDBJ whole genome shotgun (WGS) entry which is preliminary data.</text>
</comment>
<protein>
    <recommendedName>
        <fullName evidence="2">ShKT domain-containing protein</fullName>
    </recommendedName>
</protein>
<evidence type="ECO:0000313" key="3">
    <source>
        <dbReference type="EMBL" id="CAD5220941.1"/>
    </source>
</evidence>
<feature type="domain" description="ShKT" evidence="2">
    <location>
        <begin position="1"/>
        <end position="12"/>
    </location>
</feature>
<dbReference type="EMBL" id="CAJFCW020000004">
    <property type="protein sequence ID" value="CAG9114338.1"/>
    <property type="molecule type" value="Genomic_DNA"/>
</dbReference>
<name>A0A811L0J8_9BILA</name>
<dbReference type="SMART" id="SM00254">
    <property type="entry name" value="ShKT"/>
    <property type="match status" value="1"/>
</dbReference>
<sequence length="70" mass="8024">MTNDCPLSCGKCKANHPVDDCRDYHPQCANNAAEGRCRESPWFLENCRKSCGMCMKNIKQLQKYCKATYD</sequence>
<evidence type="ECO:0000256" key="1">
    <source>
        <dbReference type="PROSITE-ProRule" id="PRU01005"/>
    </source>
</evidence>
<dbReference type="EMBL" id="CAJFDH010000004">
    <property type="protein sequence ID" value="CAD5220941.1"/>
    <property type="molecule type" value="Genomic_DNA"/>
</dbReference>
<reference evidence="3" key="1">
    <citation type="submission" date="2020-09" db="EMBL/GenBank/DDBJ databases">
        <authorList>
            <person name="Kikuchi T."/>
        </authorList>
    </citation>
    <scope>NUCLEOTIDE SEQUENCE</scope>
    <source>
        <strain evidence="3">SH1</strain>
    </source>
</reference>
<dbReference type="InterPro" id="IPR003582">
    <property type="entry name" value="ShKT_dom"/>
</dbReference>
<keyword evidence="4" id="KW-1185">Reference proteome</keyword>
<dbReference type="Proteomes" id="UP000783686">
    <property type="component" value="Unassembled WGS sequence"/>
</dbReference>
<gene>
    <name evidence="3" type="ORF">BOKJ2_LOCUS9196</name>
</gene>
<dbReference type="Pfam" id="PF01549">
    <property type="entry name" value="ShK"/>
    <property type="match status" value="2"/>
</dbReference>
<organism evidence="3 4">
    <name type="scientific">Bursaphelenchus okinawaensis</name>
    <dbReference type="NCBI Taxonomy" id="465554"/>
    <lineage>
        <taxon>Eukaryota</taxon>
        <taxon>Metazoa</taxon>
        <taxon>Ecdysozoa</taxon>
        <taxon>Nematoda</taxon>
        <taxon>Chromadorea</taxon>
        <taxon>Rhabditida</taxon>
        <taxon>Tylenchina</taxon>
        <taxon>Tylenchomorpha</taxon>
        <taxon>Aphelenchoidea</taxon>
        <taxon>Aphelenchoididae</taxon>
        <taxon>Bursaphelenchus</taxon>
    </lineage>
</organism>
<comment type="caution">
    <text evidence="1">Lacks conserved residue(s) required for the propagation of feature annotation.</text>
</comment>
<dbReference type="AlphaFoldDB" id="A0A811L0J8"/>
<evidence type="ECO:0000259" key="2">
    <source>
        <dbReference type="PROSITE" id="PS51670"/>
    </source>
</evidence>
<dbReference type="Proteomes" id="UP000614601">
    <property type="component" value="Unassembled WGS sequence"/>
</dbReference>
<feature type="domain" description="ShKT" evidence="2">
    <location>
        <begin position="21"/>
        <end position="54"/>
    </location>
</feature>